<dbReference type="Proteomes" id="UP000288507">
    <property type="component" value="Unassembled WGS sequence"/>
</dbReference>
<reference evidence="1 2" key="1">
    <citation type="journal article" date="2019" name="Appl. Environ. Microbiol.">
        <title>Population genetics and characterization of Campylobacter jejuni isolates in western jackdaws and game birds in Finland.</title>
        <authorList>
            <person name="Kovanen S."/>
            <person name="Rossi M."/>
            <person name="Pohja-Mykra M."/>
            <person name="Nieminen T."/>
            <person name="Raunio-Saarnisto M."/>
            <person name="Sauvala M."/>
            <person name="Fredriksson-Ahomaa M."/>
            <person name="Hanninen M.L."/>
            <person name="Kivisto R."/>
        </authorList>
    </citation>
    <scope>NUCLEOTIDE SEQUENCE [LARGE SCALE GENOMIC DNA]</scope>
    <source>
        <strain evidence="1 2">CB313</strain>
    </source>
</reference>
<sequence length="131" mass="15135">MTKSEFTKLRSYLQPRGDKLEFVANSLIRAGEYIKAKDSATKINLLGEIALEYLSSHDFPYRTYDPDPEVTIASVVYELNDFLSGDEDCELEDSTEQNWNYYLLHLLECLMVKFNVSLYNCLMSKVIQAKN</sequence>
<name>A0A431E6X8_CAMJU</name>
<gene>
    <name evidence="1" type="ORF">C3H57_10535</name>
</gene>
<comment type="caution">
    <text evidence="1">The sequence shown here is derived from an EMBL/GenBank/DDBJ whole genome shotgun (WGS) entry which is preliminary data.</text>
</comment>
<dbReference type="EMBL" id="PRBV01000076">
    <property type="protein sequence ID" value="RTJ76950.1"/>
    <property type="molecule type" value="Genomic_DNA"/>
</dbReference>
<organism evidence="1 2">
    <name type="scientific">Campylobacter jejuni</name>
    <dbReference type="NCBI Taxonomy" id="197"/>
    <lineage>
        <taxon>Bacteria</taxon>
        <taxon>Pseudomonadati</taxon>
        <taxon>Campylobacterota</taxon>
        <taxon>Epsilonproteobacteria</taxon>
        <taxon>Campylobacterales</taxon>
        <taxon>Campylobacteraceae</taxon>
        <taxon>Campylobacter</taxon>
    </lineage>
</organism>
<accession>A0A431E6X8</accession>
<evidence type="ECO:0000313" key="2">
    <source>
        <dbReference type="Proteomes" id="UP000288507"/>
    </source>
</evidence>
<dbReference type="RefSeq" id="WP_126232609.1">
    <property type="nucleotide sequence ID" value="NZ_PRBV01000076.1"/>
</dbReference>
<dbReference type="AlphaFoldDB" id="A0A431E6X8"/>
<evidence type="ECO:0000313" key="1">
    <source>
        <dbReference type="EMBL" id="RTJ76950.1"/>
    </source>
</evidence>
<proteinExistence type="predicted"/>
<protein>
    <submittedName>
        <fullName evidence="1">Uncharacterized protein</fullName>
    </submittedName>
</protein>